<dbReference type="SUPFAM" id="SSF53807">
    <property type="entry name" value="Helical backbone' metal receptor"/>
    <property type="match status" value="1"/>
</dbReference>
<dbReference type="NCBIfam" id="NF038402">
    <property type="entry name" value="TroA_like"/>
    <property type="match status" value="1"/>
</dbReference>
<dbReference type="Pfam" id="PF01497">
    <property type="entry name" value="Peripla_BP_2"/>
    <property type="match status" value="1"/>
</dbReference>
<dbReference type="CDD" id="cd01144">
    <property type="entry name" value="BtuF"/>
    <property type="match status" value="1"/>
</dbReference>
<evidence type="ECO:0000256" key="1">
    <source>
        <dbReference type="ARBA" id="ARBA00022729"/>
    </source>
</evidence>
<dbReference type="PROSITE" id="PS50983">
    <property type="entry name" value="FE_B12_PBP"/>
    <property type="match status" value="1"/>
</dbReference>
<name>A0ABV7T3F6_9GAMM</name>
<feature type="domain" description="Fe/B12 periplasmic-binding" evidence="2">
    <location>
        <begin position="22"/>
        <end position="265"/>
    </location>
</feature>
<keyword evidence="1" id="KW-0732">Signal</keyword>
<gene>
    <name evidence="3" type="ORF">ACFOMF_03650</name>
</gene>
<dbReference type="Proteomes" id="UP001595630">
    <property type="component" value="Unassembled WGS sequence"/>
</dbReference>
<evidence type="ECO:0000259" key="2">
    <source>
        <dbReference type="PROSITE" id="PS50983"/>
    </source>
</evidence>
<dbReference type="InterPro" id="IPR002491">
    <property type="entry name" value="ABC_transptr_periplasmic_BD"/>
</dbReference>
<organism evidence="3 4">
    <name type="scientific">Stutzerimonas tarimensis</name>
    <dbReference type="NCBI Taxonomy" id="1507735"/>
    <lineage>
        <taxon>Bacteria</taxon>
        <taxon>Pseudomonadati</taxon>
        <taxon>Pseudomonadota</taxon>
        <taxon>Gammaproteobacteria</taxon>
        <taxon>Pseudomonadales</taxon>
        <taxon>Pseudomonadaceae</taxon>
        <taxon>Stutzerimonas</taxon>
    </lineage>
</organism>
<evidence type="ECO:0000313" key="4">
    <source>
        <dbReference type="Proteomes" id="UP001595630"/>
    </source>
</evidence>
<accession>A0ABV7T3F6</accession>
<dbReference type="EMBL" id="JBHRXZ010000006">
    <property type="protein sequence ID" value="MFC3606877.1"/>
    <property type="molecule type" value="Genomic_DNA"/>
</dbReference>
<proteinExistence type="predicted"/>
<dbReference type="PANTHER" id="PTHR30535">
    <property type="entry name" value="VITAMIN B12-BINDING PROTEIN"/>
    <property type="match status" value="1"/>
</dbReference>
<protein>
    <submittedName>
        <fullName evidence="3">Cobalamin-binding protein</fullName>
    </submittedName>
</protein>
<evidence type="ECO:0000313" key="3">
    <source>
        <dbReference type="EMBL" id="MFC3606877.1"/>
    </source>
</evidence>
<dbReference type="InterPro" id="IPR054828">
    <property type="entry name" value="Vit_B12_bind_prot"/>
</dbReference>
<sequence>MKGVGWLFAAALWCGLAHGEPRVVSLAPSMTELMLELGAGELLVGVLEGGEQPASLPDLPSVGNHHSLNIERLVGLRPGLVLLWPDSIGAAQREQLRRFGIPLYEARPRTLDDLADQAEVLGRLIGREATGAALANEVRGRLALLRERYRGGEPLRVFYQVWDAPLYTLGGRQVINDALGACGAVNLFADLQLAAPQVSLEAVLARDPDVILASDPSLVPGWSAWPQLKAVRQELVFAIPDRGLERPSLQMLGATERLCQLLHDE</sequence>
<dbReference type="PANTHER" id="PTHR30535:SF34">
    <property type="entry name" value="MOLYBDATE-BINDING PROTEIN MOLA"/>
    <property type="match status" value="1"/>
</dbReference>
<comment type="caution">
    <text evidence="3">The sequence shown here is derived from an EMBL/GenBank/DDBJ whole genome shotgun (WGS) entry which is preliminary data.</text>
</comment>
<dbReference type="Gene3D" id="3.40.50.1980">
    <property type="entry name" value="Nitrogenase molybdenum iron protein domain"/>
    <property type="match status" value="2"/>
</dbReference>
<dbReference type="InterPro" id="IPR050902">
    <property type="entry name" value="ABC_Transporter_SBP"/>
</dbReference>
<reference evidence="4" key="1">
    <citation type="journal article" date="2019" name="Int. J. Syst. Evol. Microbiol.">
        <title>The Global Catalogue of Microorganisms (GCM) 10K type strain sequencing project: providing services to taxonomists for standard genome sequencing and annotation.</title>
        <authorList>
            <consortium name="The Broad Institute Genomics Platform"/>
            <consortium name="The Broad Institute Genome Sequencing Center for Infectious Disease"/>
            <person name="Wu L."/>
            <person name="Ma J."/>
        </authorList>
    </citation>
    <scope>NUCLEOTIDE SEQUENCE [LARGE SCALE GENOMIC DNA]</scope>
    <source>
        <strain evidence="4">KCTC 42447</strain>
    </source>
</reference>
<dbReference type="RefSeq" id="WP_386361353.1">
    <property type="nucleotide sequence ID" value="NZ_JBHRXZ010000006.1"/>
</dbReference>
<keyword evidence="4" id="KW-1185">Reference proteome</keyword>